<evidence type="ECO:0000313" key="2">
    <source>
        <dbReference type="EMBL" id="KAJ1109032.1"/>
    </source>
</evidence>
<dbReference type="AlphaFoldDB" id="A0AAV7MZE0"/>
<name>A0AAV7MZE0_PLEWA</name>
<gene>
    <name evidence="2" type="ORF">NDU88_006401</name>
</gene>
<dbReference type="Proteomes" id="UP001066276">
    <property type="component" value="Chromosome 9"/>
</dbReference>
<organism evidence="2 3">
    <name type="scientific">Pleurodeles waltl</name>
    <name type="common">Iberian ribbed newt</name>
    <dbReference type="NCBI Taxonomy" id="8319"/>
    <lineage>
        <taxon>Eukaryota</taxon>
        <taxon>Metazoa</taxon>
        <taxon>Chordata</taxon>
        <taxon>Craniata</taxon>
        <taxon>Vertebrata</taxon>
        <taxon>Euteleostomi</taxon>
        <taxon>Amphibia</taxon>
        <taxon>Batrachia</taxon>
        <taxon>Caudata</taxon>
        <taxon>Salamandroidea</taxon>
        <taxon>Salamandridae</taxon>
        <taxon>Pleurodelinae</taxon>
        <taxon>Pleurodeles</taxon>
    </lineage>
</organism>
<evidence type="ECO:0000313" key="3">
    <source>
        <dbReference type="Proteomes" id="UP001066276"/>
    </source>
</evidence>
<evidence type="ECO:0000256" key="1">
    <source>
        <dbReference type="SAM" id="MobiDB-lite"/>
    </source>
</evidence>
<feature type="region of interest" description="Disordered" evidence="1">
    <location>
        <begin position="72"/>
        <end position="106"/>
    </location>
</feature>
<comment type="caution">
    <text evidence="2">The sequence shown here is derived from an EMBL/GenBank/DDBJ whole genome shotgun (WGS) entry which is preliminary data.</text>
</comment>
<proteinExistence type="predicted"/>
<protein>
    <submittedName>
        <fullName evidence="2">Uncharacterized protein</fullName>
    </submittedName>
</protein>
<accession>A0AAV7MZE0</accession>
<reference evidence="2" key="1">
    <citation type="journal article" date="2022" name="bioRxiv">
        <title>Sequencing and chromosome-scale assembly of the giantPleurodeles waltlgenome.</title>
        <authorList>
            <person name="Brown T."/>
            <person name="Elewa A."/>
            <person name="Iarovenko S."/>
            <person name="Subramanian E."/>
            <person name="Araus A.J."/>
            <person name="Petzold A."/>
            <person name="Susuki M."/>
            <person name="Suzuki K.-i.T."/>
            <person name="Hayashi T."/>
            <person name="Toyoda A."/>
            <person name="Oliveira C."/>
            <person name="Osipova E."/>
            <person name="Leigh N.D."/>
            <person name="Simon A."/>
            <person name="Yun M.H."/>
        </authorList>
    </citation>
    <scope>NUCLEOTIDE SEQUENCE</scope>
    <source>
        <strain evidence="2">20211129_DDA</strain>
        <tissue evidence="2">Liver</tissue>
    </source>
</reference>
<sequence length="106" mass="12147">MAWLERTGLCLKLLPIMTNAKEWKPAPTRRWKKIMAKSLLIKGQAKEEHRKTMQEKGITNIAMANNKWRTLAPETESNFSEHNTADTDSKEEQMPKTTLMTAADFG</sequence>
<dbReference type="EMBL" id="JANPWB010000013">
    <property type="protein sequence ID" value="KAJ1109032.1"/>
    <property type="molecule type" value="Genomic_DNA"/>
</dbReference>
<feature type="compositionally biased region" description="Basic and acidic residues" evidence="1">
    <location>
        <begin position="83"/>
        <end position="94"/>
    </location>
</feature>
<keyword evidence="3" id="KW-1185">Reference proteome</keyword>